<keyword evidence="8" id="KW-0716">Sensory transduction</keyword>
<proteinExistence type="predicted"/>
<gene>
    <name evidence="11" type="primary">LOC100900392</name>
</gene>
<keyword evidence="4" id="KW-0297">G-protein coupled receptor</keyword>
<protein>
    <submittedName>
        <fullName evidence="11">Adenosine receptor A1</fullName>
    </submittedName>
</protein>
<dbReference type="Proteomes" id="UP000694867">
    <property type="component" value="Unplaced"/>
</dbReference>
<evidence type="ECO:0000256" key="8">
    <source>
        <dbReference type="ARBA" id="ARBA00023305"/>
    </source>
</evidence>
<dbReference type="AlphaFoldDB" id="A0AAJ6QQG7"/>
<keyword evidence="7" id="KW-0807">Transducer</keyword>
<dbReference type="RefSeq" id="XP_003740454.1">
    <property type="nucleotide sequence ID" value="XM_003740406.1"/>
</dbReference>
<dbReference type="KEGG" id="goe:100900392"/>
<dbReference type="InterPro" id="IPR050125">
    <property type="entry name" value="GPCR_opsins"/>
</dbReference>
<evidence type="ECO:0000256" key="2">
    <source>
        <dbReference type="ARBA" id="ARBA00022692"/>
    </source>
</evidence>
<comment type="subcellular location">
    <subcellularLocation>
        <location evidence="1">Membrane</location>
        <topology evidence="1">Multi-pass membrane protein</topology>
    </subcellularLocation>
</comment>
<dbReference type="CDD" id="cd00637">
    <property type="entry name" value="7tm_classA_rhodopsin-like"/>
    <property type="match status" value="1"/>
</dbReference>
<evidence type="ECO:0000256" key="5">
    <source>
        <dbReference type="ARBA" id="ARBA00023136"/>
    </source>
</evidence>
<evidence type="ECO:0000256" key="1">
    <source>
        <dbReference type="ARBA" id="ARBA00004141"/>
    </source>
</evidence>
<dbReference type="GO" id="GO:0007601">
    <property type="term" value="P:visual perception"/>
    <property type="evidence" value="ECO:0007669"/>
    <property type="project" value="UniProtKB-KW"/>
</dbReference>
<dbReference type="Pfam" id="PF00001">
    <property type="entry name" value="7tm_1"/>
    <property type="match status" value="1"/>
</dbReference>
<dbReference type="GeneID" id="100900392"/>
<feature type="transmembrane region" description="Helical" evidence="9">
    <location>
        <begin position="163"/>
        <end position="184"/>
    </location>
</feature>
<dbReference type="PANTHER" id="PTHR24240">
    <property type="entry name" value="OPSIN"/>
    <property type="match status" value="1"/>
</dbReference>
<evidence type="ECO:0000256" key="6">
    <source>
        <dbReference type="ARBA" id="ARBA00023170"/>
    </source>
</evidence>
<evidence type="ECO:0000313" key="10">
    <source>
        <dbReference type="Proteomes" id="UP000694867"/>
    </source>
</evidence>
<feature type="transmembrane region" description="Helical" evidence="9">
    <location>
        <begin position="266"/>
        <end position="287"/>
    </location>
</feature>
<feature type="transmembrane region" description="Helical" evidence="9">
    <location>
        <begin position="226"/>
        <end position="245"/>
    </location>
</feature>
<keyword evidence="5 9" id="KW-0472">Membrane</keyword>
<reference evidence="11" key="1">
    <citation type="submission" date="2025-08" db="UniProtKB">
        <authorList>
            <consortium name="RefSeq"/>
        </authorList>
    </citation>
    <scope>IDENTIFICATION</scope>
</reference>
<dbReference type="GO" id="GO:0004930">
    <property type="term" value="F:G protein-coupled receptor activity"/>
    <property type="evidence" value="ECO:0007669"/>
    <property type="project" value="UniProtKB-KW"/>
</dbReference>
<keyword evidence="6 11" id="KW-0675">Receptor</keyword>
<keyword evidence="10" id="KW-1185">Reference proteome</keyword>
<keyword evidence="3 9" id="KW-1133">Transmembrane helix</keyword>
<accession>A0AAJ6QQG7</accession>
<sequence length="357" mass="40212">MMTDSASLENSSSGGNFTSGNLFPDLDPPQTWRVVATVTFFVTNVLSNAILAVAAWTGLRRSRGATRRLSLVTDFPQSTRRQKELKATACDHILLAVFFVAMCRSCTRAPVQVVQMLTGEPTVGHLSCQLQGFLSCLLEYLHFWYLMMFVMERYMRNSSPYEYTLTFSPLNAYVILPGLFLVIVPQVTGPMYGWGRYDLIPELYVCDLASDSKHSCSYQMFTNFEVLFPVILMSLYSTLSFLLRTPEQPAKTTGESRLLFPRKEKLTVLVICIFCCILVPSSFAGVHTVRACVTSVPPWLLVSMDLACELNLFIPPVLVYVFHGQRIRSLFVEDRQRENIPLVSGPPRKSFIGMTDL</sequence>
<dbReference type="GO" id="GO:0016020">
    <property type="term" value="C:membrane"/>
    <property type="evidence" value="ECO:0007669"/>
    <property type="project" value="UniProtKB-SubCell"/>
</dbReference>
<dbReference type="SUPFAM" id="SSF81321">
    <property type="entry name" value="Family A G protein-coupled receptor-like"/>
    <property type="match status" value="1"/>
</dbReference>
<evidence type="ECO:0000256" key="9">
    <source>
        <dbReference type="SAM" id="Phobius"/>
    </source>
</evidence>
<feature type="transmembrane region" description="Helical" evidence="9">
    <location>
        <begin position="299"/>
        <end position="322"/>
    </location>
</feature>
<keyword evidence="2 9" id="KW-0812">Transmembrane</keyword>
<organism evidence="10 11">
    <name type="scientific">Galendromus occidentalis</name>
    <name type="common">western predatory mite</name>
    <dbReference type="NCBI Taxonomy" id="34638"/>
    <lineage>
        <taxon>Eukaryota</taxon>
        <taxon>Metazoa</taxon>
        <taxon>Ecdysozoa</taxon>
        <taxon>Arthropoda</taxon>
        <taxon>Chelicerata</taxon>
        <taxon>Arachnida</taxon>
        <taxon>Acari</taxon>
        <taxon>Parasitiformes</taxon>
        <taxon>Mesostigmata</taxon>
        <taxon>Gamasina</taxon>
        <taxon>Phytoseioidea</taxon>
        <taxon>Phytoseiidae</taxon>
        <taxon>Typhlodrominae</taxon>
        <taxon>Galendromus</taxon>
    </lineage>
</organism>
<name>A0AAJ6QQG7_9ACAR</name>
<evidence type="ECO:0000256" key="7">
    <source>
        <dbReference type="ARBA" id="ARBA00023224"/>
    </source>
</evidence>
<keyword evidence="8" id="KW-0844">Vision</keyword>
<evidence type="ECO:0000256" key="3">
    <source>
        <dbReference type="ARBA" id="ARBA00022989"/>
    </source>
</evidence>
<dbReference type="Gene3D" id="1.20.1070.10">
    <property type="entry name" value="Rhodopsin 7-helix transmembrane proteins"/>
    <property type="match status" value="1"/>
</dbReference>
<feature type="transmembrane region" description="Helical" evidence="9">
    <location>
        <begin position="34"/>
        <end position="59"/>
    </location>
</feature>
<evidence type="ECO:0000256" key="4">
    <source>
        <dbReference type="ARBA" id="ARBA00023040"/>
    </source>
</evidence>
<dbReference type="InterPro" id="IPR000276">
    <property type="entry name" value="GPCR_Rhodpsn"/>
</dbReference>
<evidence type="ECO:0000313" key="11">
    <source>
        <dbReference type="RefSeq" id="XP_003740454.1"/>
    </source>
</evidence>